<name>A0A9F5JA44_PYTBI</name>
<dbReference type="Pfam" id="PF25033">
    <property type="entry name" value="VPS13_M"/>
    <property type="match status" value="1"/>
</dbReference>
<feature type="domain" description="Chorein N-terminal" evidence="3">
    <location>
        <begin position="879"/>
        <end position="1055"/>
    </location>
</feature>
<dbReference type="PANTHER" id="PTHR16166">
    <property type="entry name" value="VACUOLAR PROTEIN SORTING-ASSOCIATED PROTEIN VPS13"/>
    <property type="match status" value="1"/>
</dbReference>
<evidence type="ECO:0000313" key="6">
    <source>
        <dbReference type="RefSeq" id="XP_025028351.1"/>
    </source>
</evidence>
<evidence type="ECO:0000259" key="3">
    <source>
        <dbReference type="Pfam" id="PF12624"/>
    </source>
</evidence>
<dbReference type="InterPro" id="IPR056747">
    <property type="entry name" value="VPS13-like_M"/>
</dbReference>
<dbReference type="GeneID" id="103048643"/>
<dbReference type="RefSeq" id="XP_025028351.1">
    <property type="nucleotide sequence ID" value="XM_025172583.1"/>
</dbReference>
<proteinExistence type="predicted"/>
<reference evidence="6" key="1">
    <citation type="submission" date="2025-08" db="UniProtKB">
        <authorList>
            <consortium name="RefSeq"/>
        </authorList>
    </citation>
    <scope>IDENTIFICATION</scope>
    <source>
        <tissue evidence="6">Liver</tissue>
    </source>
</reference>
<accession>A0A9F5JA44</accession>
<protein>
    <submittedName>
        <fullName evidence="6">Vacuolar protein sorting-associated protein 13A isoform X2</fullName>
    </submittedName>
</protein>
<feature type="domain" description="Chorein N-terminal" evidence="3">
    <location>
        <begin position="2"/>
        <end position="809"/>
    </location>
</feature>
<dbReference type="InterPro" id="IPR026847">
    <property type="entry name" value="VPS13"/>
</dbReference>
<keyword evidence="1" id="KW-0813">Transport</keyword>
<organism evidence="5 6">
    <name type="scientific">Python bivittatus</name>
    <name type="common">Burmese python</name>
    <name type="synonym">Python molurus bivittatus</name>
    <dbReference type="NCBI Taxonomy" id="176946"/>
    <lineage>
        <taxon>Eukaryota</taxon>
        <taxon>Metazoa</taxon>
        <taxon>Chordata</taxon>
        <taxon>Craniata</taxon>
        <taxon>Vertebrata</taxon>
        <taxon>Euteleostomi</taxon>
        <taxon>Lepidosauria</taxon>
        <taxon>Squamata</taxon>
        <taxon>Bifurcata</taxon>
        <taxon>Unidentata</taxon>
        <taxon>Episquamata</taxon>
        <taxon>Toxicofera</taxon>
        <taxon>Serpentes</taxon>
        <taxon>Henophidia</taxon>
        <taxon>Pythonidae</taxon>
        <taxon>Python</taxon>
    </lineage>
</organism>
<feature type="domain" description="VPS13-like middle region" evidence="4">
    <location>
        <begin position="1071"/>
        <end position="1864"/>
    </location>
</feature>
<dbReference type="Proteomes" id="UP000695026">
    <property type="component" value="Unplaced"/>
</dbReference>
<dbReference type="GO" id="GO:0006914">
    <property type="term" value="P:autophagy"/>
    <property type="evidence" value="ECO:0007669"/>
    <property type="project" value="TreeGrafter"/>
</dbReference>
<evidence type="ECO:0000256" key="2">
    <source>
        <dbReference type="SAM" id="Coils"/>
    </source>
</evidence>
<dbReference type="InterPro" id="IPR026854">
    <property type="entry name" value="VPS13_N"/>
</dbReference>
<evidence type="ECO:0000259" key="4">
    <source>
        <dbReference type="Pfam" id="PF25033"/>
    </source>
</evidence>
<dbReference type="GO" id="GO:0006623">
    <property type="term" value="P:protein targeting to vacuole"/>
    <property type="evidence" value="ECO:0007669"/>
    <property type="project" value="TreeGrafter"/>
</dbReference>
<sequence>MVFESVVVDVLNRFLGDYVVNLDSSQLQLGIWGGAVALKNLVIKENALYQFDVPFKVKAGHIGQLNLQIPWKNLYTQPVEAVLDEVYLLIVPTASIKYDAEKEEKQQLEAKQKELQRIEDAKQKIADKDKPQEKQDTFIEKLITQVIRNLQLKISNIHIRYEDDITNKDIPLSFGISLENLSLQTSDQNWNPCIQDATTKLFYKLVRLDNFFAYWNVKSEMFYQGDFKECLNNLKYGVASTNGIPEGYSFVFRPISAKAKLRMNPRSDVDFSAPKLDLDVNLQDITIELNKPQYFSIMELLESIDMMTRNLPYRKYRPDVPVHNSARKWWQYVIYGILEVNIQPKLQMWSWEHIRYHRNQVKSYKDLYKIKITSKKLTQESLNMLEELEKTLDIFNITLARQQAEFEAIKAGLKIFRPGAKQDDEDSGGWFSWIWGWSGGKSSEAKQEPKGIEQFMTPQEKDKLYAAIGYSETAVDPTLPKTYEAVKLYVKLISMTVLIRENKEKPELIKLALIDLRTTVTQRPGAEAIRFESSVSAFEVQGMAQKKTVPCLLSSHTVHSLHNASLFTIMFETNPLDENCNQKLIIESQPLEIIYDAMTVNSLVDFFRPPSDVHLEQITSATLTKLEEFREKTATGLVYVIETQKVLDLKINLMSSYVIVPQNGFYEATSNKLLLDLGHLKMSSKSRCTLSDIKVGESALEDIMSRAYDKFDIHLSSIQLLYSRHYENWEAARRLQSSSQHILQPLDVKMELNRAMVVTDARMPKYKMFGELPLLSFNISDEKLKSILELIDSIPKPKSPPDSTAVLQPSKLQASSLITTPQMSTSILPFLEPLSIAGSSESEDEYYDAPSSPLEDLPFFEAPLGSLSRGSSFRKKTAKPEPLKNMTDFQLRFEISEVFLQVCRLAEDTEKPILRLEILKLGTELKLRTYDMTATAFLREICLMCPEYMDNKDKPVYIISTLDNSVDDLLAIEYMKADINAPELKNTYQNVLQLIKVTFSSIDIHLHTEALLNTMNFLNNLLPTQEANTVEIVQEKEEKKEVLRKFSSKKSKHDDVCDLHLCVDMNCLRIFIREQKRWISEISIEGLDSQVIMKKETTEISAKLKNIIIVDCDVTALYKKALYITGKEVFSLKMITYTYATGVASVTNMNAVDSEIHLTVGCIQIVFVNKFVSAILAFVNNFQMAKEAITEATVQAAEKAATGVKELAKQSSRMALDINIKAPVVIIPQSAVSTDVLVADFGMITIKNEFVLVKTKLRYSVPPVLDSICVKLSELKLYRSDIMSGLLQNELQLLQPLNLEVKVERNLAALWYHEIPDIKIFGHLKPINLILSQADITTILRTLNENLGDSSEPPSVPGKKDVLSIHSGAASVSQYSGAGITVVTSAVVEMHSSVKVKTTLKLDFQFDSLTLVLYSPRSKQPQVKDERDNRLKLAEFKLLLISAAVKMLSDGSLNASVKLTNCTLDDKRETVQKATPRMVEMKHGSEKQVMVNISYKQGRDGTTVVDTVVEETYLCASVEFLLTVADVFLNATAESAAAEKNFKQTLATKEQAPVQSASTMEINLTIKNPEIVFVADLTRSDASALVVTAQCEISIKNTPEMYKMTAVVEDINVKACPFFPTLRKGNITTVLQPCDLFFNMMQSGEDPQKAELSIKSLTIKVSPIIINTVITITSALFPTQEAAEKDISPVQPDLWDKKNIKNLNMWFLEESVENKDPASVIELVPTGESLTMKIESVVITLEAGVGHKTVPMLLAKSSFSGEVKNWSSLINLSSRLELEVHYFNEMFGVWEPLLEPLEIENSDEFRPWILELKMKKKNKKAFVESVAEEEHYKVPEYKTVITIYSQNQLNITLSKCGLLMLNNLGT</sequence>
<evidence type="ECO:0000313" key="5">
    <source>
        <dbReference type="Proteomes" id="UP000695026"/>
    </source>
</evidence>
<dbReference type="GO" id="GO:0045053">
    <property type="term" value="P:protein retention in Golgi apparatus"/>
    <property type="evidence" value="ECO:0007669"/>
    <property type="project" value="TreeGrafter"/>
</dbReference>
<dbReference type="PANTHER" id="PTHR16166:SF22">
    <property type="entry name" value="INTERMEMBRANE LIPID TRANSFER PROTEIN VPS13A"/>
    <property type="match status" value="1"/>
</dbReference>
<evidence type="ECO:0000256" key="1">
    <source>
        <dbReference type="ARBA" id="ARBA00022448"/>
    </source>
</evidence>
<dbReference type="Pfam" id="PF12624">
    <property type="entry name" value="VPS13_N"/>
    <property type="match status" value="2"/>
</dbReference>
<feature type="coiled-coil region" evidence="2">
    <location>
        <begin position="98"/>
        <end position="128"/>
    </location>
</feature>
<dbReference type="CTD" id="23230"/>
<dbReference type="OMA" id="KKPRESW"/>
<keyword evidence="2" id="KW-0175">Coiled coil</keyword>
<gene>
    <name evidence="6" type="primary">VPS13A</name>
</gene>
<keyword evidence="5" id="KW-1185">Reference proteome</keyword>